<comment type="caution">
    <text evidence="1">The sequence shown here is derived from an EMBL/GenBank/DDBJ whole genome shotgun (WGS) entry which is preliminary data.</text>
</comment>
<sequence>MHRTAKGNYLIFVETDLSEDDAFDAISKALAHLGVTVHRTIPIRPTVIKPKF</sequence>
<accession>A0A242MRJ6</accession>
<protein>
    <submittedName>
        <fullName evidence="1">Uncharacterized protein</fullName>
    </submittedName>
</protein>
<dbReference type="EMBL" id="NBTY01000093">
    <property type="protein sequence ID" value="OTP73940.1"/>
    <property type="molecule type" value="Genomic_DNA"/>
</dbReference>
<gene>
    <name evidence="1" type="ORF">PAMC26510_17440</name>
</gene>
<reference evidence="1 2" key="1">
    <citation type="submission" date="2017-03" db="EMBL/GenBank/DDBJ databases">
        <title>Genome analysis of strain PAMC 26510.</title>
        <authorList>
            <person name="Oh H.-M."/>
            <person name="Yang J.-A."/>
        </authorList>
    </citation>
    <scope>NUCLEOTIDE SEQUENCE [LARGE SCALE GENOMIC DNA]</scope>
    <source>
        <strain evidence="1 2">PAMC 26510</strain>
    </source>
</reference>
<dbReference type="AlphaFoldDB" id="A0A242MRJ6"/>
<organism evidence="1 2">
    <name type="scientific">Caballeronia sordidicola</name>
    <name type="common">Burkholderia sordidicola</name>
    <dbReference type="NCBI Taxonomy" id="196367"/>
    <lineage>
        <taxon>Bacteria</taxon>
        <taxon>Pseudomonadati</taxon>
        <taxon>Pseudomonadota</taxon>
        <taxon>Betaproteobacteria</taxon>
        <taxon>Burkholderiales</taxon>
        <taxon>Burkholderiaceae</taxon>
        <taxon>Caballeronia</taxon>
    </lineage>
</organism>
<evidence type="ECO:0000313" key="2">
    <source>
        <dbReference type="Proteomes" id="UP000194546"/>
    </source>
</evidence>
<dbReference type="Proteomes" id="UP000194546">
    <property type="component" value="Unassembled WGS sequence"/>
</dbReference>
<name>A0A242MRJ6_CABSO</name>
<proteinExistence type="predicted"/>
<evidence type="ECO:0000313" key="1">
    <source>
        <dbReference type="EMBL" id="OTP73940.1"/>
    </source>
</evidence>